<sequence>MDTSPTLAASDIQDALVTTETREVTPSLLNVGLRTHPLRFDNNATTVPRPAEEFLVASRNLRHDRETQASVAHYFTDPVSIALAHASTVPNDGSGRIPLPRHHAPTLTLAEAIAARRSVRAFASTPLPLHQLAAVLRYADSETAEVNVGLEDGRSTGLRLRTAPSAGGLYPIEVWIAARTVAGLATGAYRYLPGHDSLETWAQADAVEDLSATCGEVSGEDLVGQAAAVLLLVANPWRSMRKYGPRGLRFVLHEAGSISQNIHLAATATGIGSLDYSGFFDDETHQALGIDGLFRTVVHMVLLGLPA</sequence>
<dbReference type="InterPro" id="IPR052544">
    <property type="entry name" value="Bacteriocin_Proc_Enz"/>
</dbReference>
<evidence type="ECO:0000259" key="1">
    <source>
        <dbReference type="Pfam" id="PF00881"/>
    </source>
</evidence>
<reference evidence="2" key="1">
    <citation type="submission" date="2022-06" db="EMBL/GenBank/DDBJ databases">
        <title>Draft genome sequence of Streptomyces sp. RB6PN25 isolated from peat swamp forest in Thailand.</title>
        <authorList>
            <person name="Duangmal K."/>
            <person name="Klaysubun C."/>
        </authorList>
    </citation>
    <scope>NUCLEOTIDE SEQUENCE</scope>
    <source>
        <strain evidence="2">RB6PN25</strain>
    </source>
</reference>
<dbReference type="Pfam" id="PF00881">
    <property type="entry name" value="Nitroreductase"/>
    <property type="match status" value="1"/>
</dbReference>
<evidence type="ECO:0000313" key="3">
    <source>
        <dbReference type="Proteomes" id="UP001057702"/>
    </source>
</evidence>
<keyword evidence="3" id="KW-1185">Reference proteome</keyword>
<dbReference type="InterPro" id="IPR000415">
    <property type="entry name" value="Nitroreductase-like"/>
</dbReference>
<dbReference type="Gene3D" id="3.40.109.10">
    <property type="entry name" value="NADH Oxidase"/>
    <property type="match status" value="1"/>
</dbReference>
<dbReference type="InterPro" id="IPR020051">
    <property type="entry name" value="SagB-type_dehydrogenase"/>
</dbReference>
<dbReference type="RefSeq" id="WP_255919672.1">
    <property type="nucleotide sequence ID" value="NZ_JANFNG010000005.1"/>
</dbReference>
<dbReference type="PANTHER" id="PTHR43745:SF2">
    <property type="entry name" value="NITROREDUCTASE MJ1384-RELATED"/>
    <property type="match status" value="1"/>
</dbReference>
<dbReference type="NCBIfam" id="TIGR03605">
    <property type="entry name" value="antibiot_sagB"/>
    <property type="match status" value="1"/>
</dbReference>
<accession>A0ABT1PUU3</accession>
<protein>
    <submittedName>
        <fullName evidence="2">SagB/ThcOx family dehydrogenase</fullName>
    </submittedName>
</protein>
<dbReference type="EMBL" id="JANFNG010000005">
    <property type="protein sequence ID" value="MCQ4080755.1"/>
    <property type="molecule type" value="Genomic_DNA"/>
</dbReference>
<dbReference type="PANTHER" id="PTHR43745">
    <property type="entry name" value="NITROREDUCTASE MJ1384-RELATED"/>
    <property type="match status" value="1"/>
</dbReference>
<proteinExistence type="predicted"/>
<comment type="caution">
    <text evidence="2">The sequence shown here is derived from an EMBL/GenBank/DDBJ whole genome shotgun (WGS) entry which is preliminary data.</text>
</comment>
<dbReference type="CDD" id="cd02142">
    <property type="entry name" value="McbC_SagB-like_oxidoreductase"/>
    <property type="match status" value="1"/>
</dbReference>
<name>A0ABT1PUU3_9ACTN</name>
<dbReference type="SUPFAM" id="SSF55469">
    <property type="entry name" value="FMN-dependent nitroreductase-like"/>
    <property type="match status" value="1"/>
</dbReference>
<evidence type="ECO:0000313" key="2">
    <source>
        <dbReference type="EMBL" id="MCQ4080755.1"/>
    </source>
</evidence>
<feature type="domain" description="Nitroreductase" evidence="1">
    <location>
        <begin position="113"/>
        <end position="301"/>
    </location>
</feature>
<dbReference type="Proteomes" id="UP001057702">
    <property type="component" value="Unassembled WGS sequence"/>
</dbReference>
<organism evidence="2 3">
    <name type="scientific">Streptomyces humicola</name>
    <dbReference type="NCBI Taxonomy" id="2953240"/>
    <lineage>
        <taxon>Bacteria</taxon>
        <taxon>Bacillati</taxon>
        <taxon>Actinomycetota</taxon>
        <taxon>Actinomycetes</taxon>
        <taxon>Kitasatosporales</taxon>
        <taxon>Streptomycetaceae</taxon>
        <taxon>Streptomyces</taxon>
    </lineage>
</organism>
<gene>
    <name evidence="2" type="ORF">NGB36_09100</name>
</gene>
<dbReference type="InterPro" id="IPR029479">
    <property type="entry name" value="Nitroreductase"/>
</dbReference>